<sequence>MTTEQFELRKARRWPWLAALVVIVALAVAFWWWRGEARSQQVVFGTTLKIHYEPAMAGEQRIIEYIGQHIAPDYGLKLEAVGVQDPVQADRAVAARGIRPEPSISINGG</sequence>
<dbReference type="EMBL" id="CAADJE010000025">
    <property type="protein sequence ID" value="VFS75993.1"/>
    <property type="molecule type" value="Genomic_DNA"/>
</dbReference>
<evidence type="ECO:0000256" key="1">
    <source>
        <dbReference type="SAM" id="Phobius"/>
    </source>
</evidence>
<proteinExistence type="predicted"/>
<name>A0A485BU58_RAOPL</name>
<protein>
    <submittedName>
        <fullName evidence="2">Uncharacterized protein</fullName>
    </submittedName>
</protein>
<evidence type="ECO:0000313" key="3">
    <source>
        <dbReference type="Proteomes" id="UP000345637"/>
    </source>
</evidence>
<accession>A0A485BU58</accession>
<keyword evidence="1" id="KW-0472">Membrane</keyword>
<dbReference type="AlphaFoldDB" id="A0A485BU58"/>
<reference evidence="2 3" key="1">
    <citation type="submission" date="2019-03" db="EMBL/GenBank/DDBJ databases">
        <authorList>
            <consortium name="Pathogen Informatics"/>
        </authorList>
    </citation>
    <scope>NUCLEOTIDE SEQUENCE [LARGE SCALE GENOMIC DNA]</scope>
    <source>
        <strain evidence="2 3">NCTC12998</strain>
    </source>
</reference>
<keyword evidence="1" id="KW-1133">Transmembrane helix</keyword>
<evidence type="ECO:0000313" key="2">
    <source>
        <dbReference type="EMBL" id="VFS75993.1"/>
    </source>
</evidence>
<gene>
    <name evidence="2" type="ORF">NCTC12998_04761</name>
</gene>
<feature type="transmembrane region" description="Helical" evidence="1">
    <location>
        <begin position="14"/>
        <end position="33"/>
    </location>
</feature>
<keyword evidence="1" id="KW-0812">Transmembrane</keyword>
<dbReference type="Proteomes" id="UP000345637">
    <property type="component" value="Unassembled WGS sequence"/>
</dbReference>
<organism evidence="2 3">
    <name type="scientific">Raoultella planticola</name>
    <name type="common">Klebsiella planticola</name>
    <dbReference type="NCBI Taxonomy" id="575"/>
    <lineage>
        <taxon>Bacteria</taxon>
        <taxon>Pseudomonadati</taxon>
        <taxon>Pseudomonadota</taxon>
        <taxon>Gammaproteobacteria</taxon>
        <taxon>Enterobacterales</taxon>
        <taxon>Enterobacteriaceae</taxon>
        <taxon>Klebsiella/Raoultella group</taxon>
        <taxon>Raoultella</taxon>
    </lineage>
</organism>